<name>A0A5M8PSM4_9LECA</name>
<evidence type="ECO:0000313" key="3">
    <source>
        <dbReference type="Proteomes" id="UP000324767"/>
    </source>
</evidence>
<dbReference type="Proteomes" id="UP000324767">
    <property type="component" value="Unassembled WGS sequence"/>
</dbReference>
<dbReference type="EMBL" id="VXIT01000006">
    <property type="protein sequence ID" value="KAA6411948.1"/>
    <property type="molecule type" value="Genomic_DNA"/>
</dbReference>
<evidence type="ECO:0000256" key="1">
    <source>
        <dbReference type="SAM" id="MobiDB-lite"/>
    </source>
</evidence>
<organism evidence="2 3">
    <name type="scientific">Lasallia pustulata</name>
    <dbReference type="NCBI Taxonomy" id="136370"/>
    <lineage>
        <taxon>Eukaryota</taxon>
        <taxon>Fungi</taxon>
        <taxon>Dikarya</taxon>
        <taxon>Ascomycota</taxon>
        <taxon>Pezizomycotina</taxon>
        <taxon>Lecanoromycetes</taxon>
        <taxon>OSLEUM clade</taxon>
        <taxon>Umbilicariomycetidae</taxon>
        <taxon>Umbilicariales</taxon>
        <taxon>Umbilicariaceae</taxon>
        <taxon>Lasallia</taxon>
    </lineage>
</organism>
<evidence type="ECO:0000313" key="2">
    <source>
        <dbReference type="EMBL" id="KAA6411948.1"/>
    </source>
</evidence>
<comment type="caution">
    <text evidence="2">The sequence shown here is derived from an EMBL/GenBank/DDBJ whole genome shotgun (WGS) entry which is preliminary data.</text>
</comment>
<sequence>MFWWGEDHKQSARRNTAISHRTLTHLLPIIFTVIATRRRHCCPVVGRAKAIWLAMWYGAGVQKNVRTQKTQLKSPPTGPEKEDMRI</sequence>
<proteinExistence type="predicted"/>
<reference evidence="2 3" key="1">
    <citation type="submission" date="2019-09" db="EMBL/GenBank/DDBJ databases">
        <title>The hologenome of the rock-dwelling lichen Lasallia pustulata.</title>
        <authorList>
            <person name="Greshake Tzovaras B."/>
            <person name="Segers F."/>
            <person name="Bicker A."/>
            <person name="Dal Grande F."/>
            <person name="Otte J."/>
            <person name="Hankeln T."/>
            <person name="Schmitt I."/>
            <person name="Ebersberger I."/>
        </authorList>
    </citation>
    <scope>NUCLEOTIDE SEQUENCE [LARGE SCALE GENOMIC DNA]</scope>
    <source>
        <strain evidence="2">A1-1</strain>
    </source>
</reference>
<protein>
    <submittedName>
        <fullName evidence="2">Uncharacterized protein</fullName>
    </submittedName>
</protein>
<feature type="region of interest" description="Disordered" evidence="1">
    <location>
        <begin position="66"/>
        <end position="86"/>
    </location>
</feature>
<gene>
    <name evidence="2" type="ORF">FRX48_04098</name>
</gene>
<accession>A0A5M8PSM4</accession>
<dbReference type="AlphaFoldDB" id="A0A5M8PSM4"/>